<evidence type="ECO:0000313" key="9">
    <source>
        <dbReference type="EMBL" id="PIW16379.1"/>
    </source>
</evidence>
<dbReference type="InterPro" id="IPR049940">
    <property type="entry name" value="GluQ/Sye"/>
</dbReference>
<evidence type="ECO:0000256" key="5">
    <source>
        <dbReference type="ARBA" id="ARBA00022840"/>
    </source>
</evidence>
<gene>
    <name evidence="9" type="ORF">COW36_13535</name>
</gene>
<dbReference type="SUPFAM" id="SSF52374">
    <property type="entry name" value="Nucleotidylyl transferase"/>
    <property type="match status" value="1"/>
</dbReference>
<name>A0A2M7G3G4_9BACT</name>
<evidence type="ECO:0000256" key="2">
    <source>
        <dbReference type="ARBA" id="ARBA00022723"/>
    </source>
</evidence>
<dbReference type="PANTHER" id="PTHR43311:SF1">
    <property type="entry name" value="GLUTAMYL-Q TRNA(ASP) SYNTHETASE"/>
    <property type="match status" value="1"/>
</dbReference>
<dbReference type="GO" id="GO:0006424">
    <property type="term" value="P:glutamyl-tRNA aminoacylation"/>
    <property type="evidence" value="ECO:0007669"/>
    <property type="project" value="TreeGrafter"/>
</dbReference>
<dbReference type="PANTHER" id="PTHR43311">
    <property type="entry name" value="GLUTAMATE--TRNA LIGASE"/>
    <property type="match status" value="1"/>
</dbReference>
<dbReference type="InterPro" id="IPR000924">
    <property type="entry name" value="Glu/Gln-tRNA-synth"/>
</dbReference>
<sequence length="317" mass="35619">MIRGRFAPSPTGGLHLGNARTALAAWLSTRSREGIFILRNEDLDRQRCKPGVSELNLSELQWLGLDWDEGPDVSGPWGPYHQSKRHAYYAEVLAQLREWVYPCYLSRKEVQAIASAPHGPIEGYGLKERELNQILSFCKQQEGKTPSLRFRGPQQKISFHDALQGPQAFEVGDFILRRADGEWAYQLAVVADDLAMQITEVVRGDDLLPSTAAQIVIYQALGQPPPQFLHLPLLLDSEGNRLSKRKGDLTLHALRHSGIASHRVLGFLAYSLGLLPELLEVSLYEVLKTYRIEQLNTSPYCLQNSDLEWLGVGCYNT</sequence>
<evidence type="ECO:0000256" key="7">
    <source>
        <dbReference type="RuleBase" id="RU363037"/>
    </source>
</evidence>
<keyword evidence="4" id="KW-0862">Zinc</keyword>
<feature type="domain" description="Glutamyl/glutaminyl-tRNA synthetase class Ib catalytic" evidence="8">
    <location>
        <begin position="2"/>
        <end position="269"/>
    </location>
</feature>
<evidence type="ECO:0000256" key="1">
    <source>
        <dbReference type="ARBA" id="ARBA00022598"/>
    </source>
</evidence>
<evidence type="ECO:0000259" key="8">
    <source>
        <dbReference type="Pfam" id="PF00749"/>
    </source>
</evidence>
<dbReference type="Gene3D" id="3.40.50.620">
    <property type="entry name" value="HUPs"/>
    <property type="match status" value="1"/>
</dbReference>
<dbReference type="NCBIfam" id="NF004315">
    <property type="entry name" value="PRK05710.1-4"/>
    <property type="match status" value="1"/>
</dbReference>
<keyword evidence="5 7" id="KW-0067">ATP-binding</keyword>
<dbReference type="Pfam" id="PF00749">
    <property type="entry name" value="tRNA-synt_1c"/>
    <property type="match status" value="1"/>
</dbReference>
<evidence type="ECO:0000256" key="3">
    <source>
        <dbReference type="ARBA" id="ARBA00022741"/>
    </source>
</evidence>
<evidence type="ECO:0000313" key="10">
    <source>
        <dbReference type="Proteomes" id="UP000231019"/>
    </source>
</evidence>
<comment type="similarity">
    <text evidence="7">Belongs to the class-I aminoacyl-tRNA synthetase family.</text>
</comment>
<accession>A0A2M7G3G4</accession>
<keyword evidence="7" id="KW-0648">Protein biosynthesis</keyword>
<dbReference type="InterPro" id="IPR001412">
    <property type="entry name" value="aa-tRNA-synth_I_CS"/>
</dbReference>
<dbReference type="InterPro" id="IPR020058">
    <property type="entry name" value="Glu/Gln-tRNA-synth_Ib_cat-dom"/>
</dbReference>
<proteinExistence type="inferred from homology"/>
<protein>
    <submittedName>
        <fullName evidence="9">tRNA glutamyl-Q(34) synthetase GluQRS</fullName>
    </submittedName>
</protein>
<dbReference type="GO" id="GO:0005524">
    <property type="term" value="F:ATP binding"/>
    <property type="evidence" value="ECO:0007669"/>
    <property type="project" value="UniProtKB-KW"/>
</dbReference>
<comment type="caution">
    <text evidence="9">The sequence shown here is derived from an EMBL/GenBank/DDBJ whole genome shotgun (WGS) entry which is preliminary data.</text>
</comment>
<dbReference type="PROSITE" id="PS00178">
    <property type="entry name" value="AA_TRNA_LIGASE_I"/>
    <property type="match status" value="1"/>
</dbReference>
<keyword evidence="6 7" id="KW-0030">Aminoacyl-tRNA synthetase</keyword>
<dbReference type="InterPro" id="IPR014729">
    <property type="entry name" value="Rossmann-like_a/b/a_fold"/>
</dbReference>
<organism evidence="9 10">
    <name type="scientific">bacterium (Candidatus Blackallbacteria) CG17_big_fil_post_rev_8_21_14_2_50_48_46</name>
    <dbReference type="NCBI Taxonomy" id="2014261"/>
    <lineage>
        <taxon>Bacteria</taxon>
        <taxon>Candidatus Blackallbacteria</taxon>
    </lineage>
</organism>
<dbReference type="EMBL" id="PFFQ01000038">
    <property type="protein sequence ID" value="PIW16379.1"/>
    <property type="molecule type" value="Genomic_DNA"/>
</dbReference>
<reference evidence="9 10" key="1">
    <citation type="submission" date="2017-09" db="EMBL/GenBank/DDBJ databases">
        <title>Depth-based differentiation of microbial function through sediment-hosted aquifers and enrichment of novel symbionts in the deep terrestrial subsurface.</title>
        <authorList>
            <person name="Probst A.J."/>
            <person name="Ladd B."/>
            <person name="Jarett J.K."/>
            <person name="Geller-Mcgrath D.E."/>
            <person name="Sieber C.M."/>
            <person name="Emerson J.B."/>
            <person name="Anantharaman K."/>
            <person name="Thomas B.C."/>
            <person name="Malmstrom R."/>
            <person name="Stieglmeier M."/>
            <person name="Klingl A."/>
            <person name="Woyke T."/>
            <person name="Ryan C.M."/>
            <person name="Banfield J.F."/>
        </authorList>
    </citation>
    <scope>NUCLEOTIDE SEQUENCE [LARGE SCALE GENOMIC DNA]</scope>
    <source>
        <strain evidence="9">CG17_big_fil_post_rev_8_21_14_2_50_48_46</strain>
    </source>
</reference>
<dbReference type="PRINTS" id="PR00987">
    <property type="entry name" value="TRNASYNTHGLU"/>
</dbReference>
<dbReference type="GO" id="GO:0005829">
    <property type="term" value="C:cytosol"/>
    <property type="evidence" value="ECO:0007669"/>
    <property type="project" value="TreeGrafter"/>
</dbReference>
<evidence type="ECO:0000256" key="6">
    <source>
        <dbReference type="ARBA" id="ARBA00023146"/>
    </source>
</evidence>
<keyword evidence="3 7" id="KW-0547">Nucleotide-binding</keyword>
<evidence type="ECO:0000256" key="4">
    <source>
        <dbReference type="ARBA" id="ARBA00022833"/>
    </source>
</evidence>
<dbReference type="GO" id="GO:0004818">
    <property type="term" value="F:glutamate-tRNA ligase activity"/>
    <property type="evidence" value="ECO:0007669"/>
    <property type="project" value="TreeGrafter"/>
</dbReference>
<dbReference type="Proteomes" id="UP000231019">
    <property type="component" value="Unassembled WGS sequence"/>
</dbReference>
<keyword evidence="2" id="KW-0479">Metal-binding</keyword>
<keyword evidence="1 7" id="KW-0436">Ligase</keyword>
<dbReference type="AlphaFoldDB" id="A0A2M7G3G4"/>